<keyword evidence="2" id="KW-0547">Nucleotide-binding</keyword>
<dbReference type="SUPFAM" id="SSF160246">
    <property type="entry name" value="EspE N-terminal domain-like"/>
    <property type="match status" value="1"/>
</dbReference>
<dbReference type="InterPro" id="IPR007831">
    <property type="entry name" value="T2SS_GspE_N"/>
</dbReference>
<dbReference type="PANTHER" id="PTHR30258:SF3">
    <property type="entry name" value="SLL1921 PROTEIN"/>
    <property type="match status" value="1"/>
</dbReference>
<keyword evidence="3" id="KW-0067">ATP-binding</keyword>
<dbReference type="Pfam" id="PF05157">
    <property type="entry name" value="MshEN"/>
    <property type="match status" value="1"/>
</dbReference>
<evidence type="ECO:0000313" key="7">
    <source>
        <dbReference type="Proteomes" id="UP000886748"/>
    </source>
</evidence>
<dbReference type="Gene3D" id="3.40.50.300">
    <property type="entry name" value="P-loop containing nucleotide triphosphate hydrolases"/>
    <property type="match status" value="1"/>
</dbReference>
<dbReference type="Pfam" id="PF00437">
    <property type="entry name" value="T2SSE"/>
    <property type="match status" value="1"/>
</dbReference>
<organism evidence="6 7">
    <name type="scientific">Candidatus Limenecus avicola</name>
    <dbReference type="NCBI Taxonomy" id="2840847"/>
    <lineage>
        <taxon>Bacteria</taxon>
        <taxon>Bacillati</taxon>
        <taxon>Bacillota</taxon>
        <taxon>Clostridia</taxon>
        <taxon>Eubacteriales</taxon>
        <taxon>Clostridiaceae</taxon>
        <taxon>Clostridiaceae incertae sedis</taxon>
        <taxon>Candidatus Limenecus</taxon>
    </lineage>
</organism>
<dbReference type="InterPro" id="IPR027417">
    <property type="entry name" value="P-loop_NTPase"/>
</dbReference>
<comment type="similarity">
    <text evidence="1">Belongs to the GSP E family.</text>
</comment>
<evidence type="ECO:0000256" key="1">
    <source>
        <dbReference type="ARBA" id="ARBA00006611"/>
    </source>
</evidence>
<dbReference type="GO" id="GO:0005886">
    <property type="term" value="C:plasma membrane"/>
    <property type="evidence" value="ECO:0007669"/>
    <property type="project" value="TreeGrafter"/>
</dbReference>
<evidence type="ECO:0000259" key="5">
    <source>
        <dbReference type="Pfam" id="PF05157"/>
    </source>
</evidence>
<reference evidence="6" key="1">
    <citation type="submission" date="2020-10" db="EMBL/GenBank/DDBJ databases">
        <authorList>
            <person name="Gilroy R."/>
        </authorList>
    </citation>
    <scope>NUCLEOTIDE SEQUENCE</scope>
    <source>
        <strain evidence="6">CHK154-7741</strain>
    </source>
</reference>
<dbReference type="Proteomes" id="UP000886748">
    <property type="component" value="Unassembled WGS sequence"/>
</dbReference>
<evidence type="ECO:0000256" key="3">
    <source>
        <dbReference type="ARBA" id="ARBA00022840"/>
    </source>
</evidence>
<comment type="caution">
    <text evidence="6">The sequence shown here is derived from an EMBL/GenBank/DDBJ whole genome shotgun (WGS) entry which is preliminary data.</text>
</comment>
<dbReference type="Gene3D" id="3.30.450.90">
    <property type="match status" value="1"/>
</dbReference>
<feature type="domain" description="Type II secretion system protein GspE N-terminal" evidence="5">
    <location>
        <begin position="65"/>
        <end position="149"/>
    </location>
</feature>
<proteinExistence type="inferred from homology"/>
<dbReference type="EMBL" id="DVOD01000050">
    <property type="protein sequence ID" value="HIU92823.1"/>
    <property type="molecule type" value="Genomic_DNA"/>
</dbReference>
<dbReference type="GO" id="GO:0016887">
    <property type="term" value="F:ATP hydrolysis activity"/>
    <property type="evidence" value="ECO:0007669"/>
    <property type="project" value="TreeGrafter"/>
</dbReference>
<evidence type="ECO:0000259" key="4">
    <source>
        <dbReference type="Pfam" id="PF00437"/>
    </source>
</evidence>
<dbReference type="InterPro" id="IPR001482">
    <property type="entry name" value="T2SS/T4SS_dom"/>
</dbReference>
<evidence type="ECO:0000256" key="2">
    <source>
        <dbReference type="ARBA" id="ARBA00022741"/>
    </source>
</evidence>
<sequence length="464" mass="52728">MEFVRNKTLEKLKYDLVRDNLIKYEDLETAEQVSEAQHVNIGQVLISSGIIAEDTLLKFLESKLHIPYVNLDDYSLDKKCLNYINLNNAQKYKVIPLFEIEGILTVAMSDPLDLFAIDKIVEDAKCEIEPVISSENAILKKIEEYYTSASSVGQIFIDENRPKYDWREVLNNEELTSSLSDEHIQKLIRSILKQAISDDIHELFFEHVPNGLSVTFRQNSQNVSTGDIPTILVAPFIARLKTLSNLDPTVSELPQLGKLSFKVDDMALIASISAFPTIHGERISIKIYKPPKKLEDIALDLKKINIIRNAVQKPGILLVCGSGLSGKTHMIYSILSDIADDTKNVMTIESITKYNLENVNQCELNEHIGFNLDKAMRFIEFQSPDILYFEGINTKEGLDYFTSLVFKDKTLITEFLAENIADLMKKLSLSEFSMFKSLLTCLVFLHSKDSIEVFDKQALEKYFA</sequence>
<reference evidence="6" key="2">
    <citation type="journal article" date="2021" name="PeerJ">
        <title>Extensive microbial diversity within the chicken gut microbiome revealed by metagenomics and culture.</title>
        <authorList>
            <person name="Gilroy R."/>
            <person name="Ravi A."/>
            <person name="Getino M."/>
            <person name="Pursley I."/>
            <person name="Horton D.L."/>
            <person name="Alikhan N.F."/>
            <person name="Baker D."/>
            <person name="Gharbi K."/>
            <person name="Hall N."/>
            <person name="Watson M."/>
            <person name="Adriaenssens E.M."/>
            <person name="Foster-Nyarko E."/>
            <person name="Jarju S."/>
            <person name="Secka A."/>
            <person name="Antonio M."/>
            <person name="Oren A."/>
            <person name="Chaudhuri R.R."/>
            <person name="La Ragione R."/>
            <person name="Hildebrand F."/>
            <person name="Pallen M.J."/>
        </authorList>
    </citation>
    <scope>NUCLEOTIDE SEQUENCE</scope>
    <source>
        <strain evidence="6">CHK154-7741</strain>
    </source>
</reference>
<dbReference type="FunFam" id="3.30.300.160:FF:000002">
    <property type="entry name" value="Type II secretion system protein E"/>
    <property type="match status" value="1"/>
</dbReference>
<dbReference type="InterPro" id="IPR037257">
    <property type="entry name" value="T2SS_E_N_sf"/>
</dbReference>
<dbReference type="SUPFAM" id="SSF52540">
    <property type="entry name" value="P-loop containing nucleoside triphosphate hydrolases"/>
    <property type="match status" value="1"/>
</dbReference>
<accession>A0A9D1N194</accession>
<evidence type="ECO:0000313" key="6">
    <source>
        <dbReference type="EMBL" id="HIU92823.1"/>
    </source>
</evidence>
<feature type="domain" description="Bacterial type II secretion system protein E" evidence="4">
    <location>
        <begin position="180"/>
        <end position="388"/>
    </location>
</feature>
<dbReference type="PANTHER" id="PTHR30258">
    <property type="entry name" value="TYPE II SECRETION SYSTEM PROTEIN GSPE-RELATED"/>
    <property type="match status" value="1"/>
</dbReference>
<gene>
    <name evidence="6" type="primary">tadA</name>
    <name evidence="6" type="ORF">IAD26_06800</name>
</gene>
<name>A0A9D1N194_9CLOT</name>
<dbReference type="Gene3D" id="3.30.300.160">
    <property type="entry name" value="Type II secretion system, protein E, N-terminal domain"/>
    <property type="match status" value="1"/>
</dbReference>
<dbReference type="AlphaFoldDB" id="A0A9D1N194"/>
<dbReference type="GO" id="GO:0005524">
    <property type="term" value="F:ATP binding"/>
    <property type="evidence" value="ECO:0007669"/>
    <property type="project" value="UniProtKB-KW"/>
</dbReference>
<protein>
    <submittedName>
        <fullName evidence="6">Flp pilus assembly complex ATPase component TadA</fullName>
    </submittedName>
</protein>